<protein>
    <recommendedName>
        <fullName evidence="3">Ferric uptake regulation protein</fullName>
    </recommendedName>
</protein>
<keyword evidence="5" id="KW-0678">Repressor</keyword>
<feature type="binding site" evidence="11">
    <location>
        <position position="89"/>
    </location>
    <ligand>
        <name>Zn(2+)</name>
        <dbReference type="ChEBI" id="CHEBI:29105"/>
    </ligand>
</feature>
<accession>A0A0A8H286</accession>
<dbReference type="GO" id="GO:0003700">
    <property type="term" value="F:DNA-binding transcription factor activity"/>
    <property type="evidence" value="ECO:0007669"/>
    <property type="project" value="InterPro"/>
</dbReference>
<feature type="binding site" evidence="11">
    <location>
        <position position="92"/>
    </location>
    <ligand>
        <name>Zn(2+)</name>
        <dbReference type="ChEBI" id="CHEBI:29105"/>
    </ligand>
</feature>
<keyword evidence="8" id="KW-0805">Transcription regulation</keyword>
<dbReference type="GO" id="GO:1900376">
    <property type="term" value="P:regulation of secondary metabolite biosynthetic process"/>
    <property type="evidence" value="ECO:0007669"/>
    <property type="project" value="TreeGrafter"/>
</dbReference>
<evidence type="ECO:0000256" key="3">
    <source>
        <dbReference type="ARBA" id="ARBA00020910"/>
    </source>
</evidence>
<dbReference type="RefSeq" id="WP_039650871.1">
    <property type="nucleotide sequence ID" value="NZ_CP007770.1"/>
</dbReference>
<evidence type="ECO:0000256" key="11">
    <source>
        <dbReference type="PIRSR" id="PIRSR602481-1"/>
    </source>
</evidence>
<dbReference type="FunFam" id="1.10.10.10:FF:000007">
    <property type="entry name" value="Ferric uptake regulation protein"/>
    <property type="match status" value="1"/>
</dbReference>
<dbReference type="PANTHER" id="PTHR33202">
    <property type="entry name" value="ZINC UPTAKE REGULATION PROTEIN"/>
    <property type="match status" value="1"/>
</dbReference>
<evidence type="ECO:0000256" key="10">
    <source>
        <dbReference type="ARBA" id="ARBA00023163"/>
    </source>
</evidence>
<dbReference type="InterPro" id="IPR002481">
    <property type="entry name" value="FUR"/>
</dbReference>
<evidence type="ECO:0000256" key="8">
    <source>
        <dbReference type="ARBA" id="ARBA00023015"/>
    </source>
</evidence>
<dbReference type="Proteomes" id="UP000031163">
    <property type="component" value="Chromosome"/>
</dbReference>
<dbReference type="GO" id="GO:0005737">
    <property type="term" value="C:cytoplasm"/>
    <property type="evidence" value="ECO:0007669"/>
    <property type="project" value="UniProtKB-SubCell"/>
</dbReference>
<keyword evidence="7 11" id="KW-0862">Zinc</keyword>
<name>A0A0A8H286_9BACT</name>
<evidence type="ECO:0000256" key="5">
    <source>
        <dbReference type="ARBA" id="ARBA00022491"/>
    </source>
</evidence>
<dbReference type="KEGG" id="cis:CINS_1302"/>
<reference evidence="12 13" key="1">
    <citation type="journal article" date="2014" name="Genome Biol. Evol.">
        <title>Comparative Genomics of the Campylobacter lari Group.</title>
        <authorList>
            <person name="Miller W.G."/>
            <person name="Yee E."/>
            <person name="Chapman M.H."/>
            <person name="Smith T.P."/>
            <person name="Bono J.L."/>
            <person name="Huynh S."/>
            <person name="Parker C.T."/>
            <person name="Vandamme P."/>
            <person name="Luong K."/>
            <person name="Korlach J."/>
        </authorList>
    </citation>
    <scope>NUCLEOTIDE SEQUENCE [LARGE SCALE GENOMIC DNA]</scope>
    <source>
        <strain evidence="12 13">NCTC 12927</strain>
    </source>
</reference>
<dbReference type="Pfam" id="PF01475">
    <property type="entry name" value="FUR"/>
    <property type="match status" value="1"/>
</dbReference>
<proteinExistence type="inferred from homology"/>
<sequence length="138" mass="16191">MELMQMLKDCDLKATPQRLCILKILKRHEHPNIDSLYENIKEEYPSISLATVYKNLNTLKEQGLVVEINTPNQKTCYDIYEYPHIHVICSKCNHIEDIRYEESGLQIYQENLEKKIGNIIDYLGVFAHINGCKFCKNK</sequence>
<dbReference type="STRING" id="1031564.CINS_1302"/>
<dbReference type="InterPro" id="IPR036390">
    <property type="entry name" value="WH_DNA-bd_sf"/>
</dbReference>
<evidence type="ECO:0000256" key="7">
    <source>
        <dbReference type="ARBA" id="ARBA00022833"/>
    </source>
</evidence>
<dbReference type="GO" id="GO:0008270">
    <property type="term" value="F:zinc ion binding"/>
    <property type="evidence" value="ECO:0007669"/>
    <property type="project" value="TreeGrafter"/>
</dbReference>
<keyword evidence="9" id="KW-0238">DNA-binding</keyword>
<evidence type="ECO:0000256" key="1">
    <source>
        <dbReference type="ARBA" id="ARBA00004496"/>
    </source>
</evidence>
<evidence type="ECO:0000256" key="4">
    <source>
        <dbReference type="ARBA" id="ARBA00022490"/>
    </source>
</evidence>
<keyword evidence="6 11" id="KW-0479">Metal-binding</keyword>
<dbReference type="PANTHER" id="PTHR33202:SF7">
    <property type="entry name" value="FERRIC UPTAKE REGULATION PROTEIN"/>
    <property type="match status" value="1"/>
</dbReference>
<evidence type="ECO:0000313" key="13">
    <source>
        <dbReference type="Proteomes" id="UP000031163"/>
    </source>
</evidence>
<keyword evidence="4" id="KW-0963">Cytoplasm</keyword>
<comment type="cofactor">
    <cofactor evidence="11">
        <name>Zn(2+)</name>
        <dbReference type="ChEBI" id="CHEBI:29105"/>
    </cofactor>
    <text evidence="11">Binds 1 zinc ion per subunit.</text>
</comment>
<keyword evidence="10" id="KW-0804">Transcription</keyword>
<dbReference type="Gene3D" id="1.10.10.10">
    <property type="entry name" value="Winged helix-like DNA-binding domain superfamily/Winged helix DNA-binding domain"/>
    <property type="match status" value="1"/>
</dbReference>
<organism evidence="12 13">
    <name type="scientific">Campylobacter insulaenigrae NCTC 12927</name>
    <dbReference type="NCBI Taxonomy" id="1031564"/>
    <lineage>
        <taxon>Bacteria</taxon>
        <taxon>Pseudomonadati</taxon>
        <taxon>Campylobacterota</taxon>
        <taxon>Epsilonproteobacteria</taxon>
        <taxon>Campylobacterales</taxon>
        <taxon>Campylobacteraceae</taxon>
        <taxon>Campylobacter</taxon>
    </lineage>
</organism>
<evidence type="ECO:0000256" key="2">
    <source>
        <dbReference type="ARBA" id="ARBA00007957"/>
    </source>
</evidence>
<comment type="subcellular location">
    <subcellularLocation>
        <location evidence="1">Cytoplasm</location>
    </subcellularLocation>
</comment>
<evidence type="ECO:0000313" key="12">
    <source>
        <dbReference type="EMBL" id="AJC88258.1"/>
    </source>
</evidence>
<dbReference type="EMBL" id="CP007770">
    <property type="protein sequence ID" value="AJC88258.1"/>
    <property type="molecule type" value="Genomic_DNA"/>
</dbReference>
<dbReference type="HOGENOM" id="CLU_096072_4_2_7"/>
<evidence type="ECO:0000256" key="9">
    <source>
        <dbReference type="ARBA" id="ARBA00023125"/>
    </source>
</evidence>
<dbReference type="InterPro" id="IPR036388">
    <property type="entry name" value="WH-like_DNA-bd_sf"/>
</dbReference>
<dbReference type="GO" id="GO:0045892">
    <property type="term" value="P:negative regulation of DNA-templated transcription"/>
    <property type="evidence" value="ECO:0007669"/>
    <property type="project" value="TreeGrafter"/>
</dbReference>
<comment type="similarity">
    <text evidence="2">Belongs to the Fur family.</text>
</comment>
<dbReference type="AlphaFoldDB" id="A0A0A8H286"/>
<dbReference type="GO" id="GO:0000976">
    <property type="term" value="F:transcription cis-regulatory region binding"/>
    <property type="evidence" value="ECO:0007669"/>
    <property type="project" value="TreeGrafter"/>
</dbReference>
<dbReference type="SUPFAM" id="SSF46785">
    <property type="entry name" value="Winged helix' DNA-binding domain"/>
    <property type="match status" value="1"/>
</dbReference>
<dbReference type="CDD" id="cd07153">
    <property type="entry name" value="Fur_like"/>
    <property type="match status" value="1"/>
</dbReference>
<gene>
    <name evidence="12" type="primary">perR</name>
    <name evidence="12" type="ORF">CINS_1302</name>
</gene>
<dbReference type="GeneID" id="74432083"/>
<evidence type="ECO:0000256" key="6">
    <source>
        <dbReference type="ARBA" id="ARBA00022723"/>
    </source>
</evidence>